<dbReference type="SUPFAM" id="SSF56112">
    <property type="entry name" value="Protein kinase-like (PK-like)"/>
    <property type="match status" value="2"/>
</dbReference>
<evidence type="ECO:0000256" key="1">
    <source>
        <dbReference type="PROSITE-ProRule" id="PRU10141"/>
    </source>
</evidence>
<organism evidence="3 4">
    <name type="scientific">Tritrichomonas musculus</name>
    <dbReference type="NCBI Taxonomy" id="1915356"/>
    <lineage>
        <taxon>Eukaryota</taxon>
        <taxon>Metamonada</taxon>
        <taxon>Parabasalia</taxon>
        <taxon>Tritrichomonadida</taxon>
        <taxon>Tritrichomonadidae</taxon>
        <taxon>Tritrichomonas</taxon>
    </lineage>
</organism>
<dbReference type="Gene3D" id="3.30.200.20">
    <property type="entry name" value="Phosphorylase Kinase, domain 1"/>
    <property type="match status" value="1"/>
</dbReference>
<name>A0ABR2KNB5_9EUKA</name>
<feature type="domain" description="Protein kinase" evidence="2">
    <location>
        <begin position="1"/>
        <end position="189"/>
    </location>
</feature>
<dbReference type="Proteomes" id="UP001470230">
    <property type="component" value="Unassembled WGS sequence"/>
</dbReference>
<dbReference type="Pfam" id="PF08238">
    <property type="entry name" value="Sel1"/>
    <property type="match status" value="4"/>
</dbReference>
<keyword evidence="4" id="KW-1185">Reference proteome</keyword>
<dbReference type="InterPro" id="IPR051681">
    <property type="entry name" value="Ser/Thr_Kinases-Pseudokinases"/>
</dbReference>
<dbReference type="SUPFAM" id="SSF81901">
    <property type="entry name" value="HCP-like"/>
    <property type="match status" value="2"/>
</dbReference>
<dbReference type="SMART" id="SM00671">
    <property type="entry name" value="SEL1"/>
    <property type="match status" value="2"/>
</dbReference>
<evidence type="ECO:0000313" key="3">
    <source>
        <dbReference type="EMBL" id="KAK8892323.1"/>
    </source>
</evidence>
<dbReference type="Gene3D" id="1.25.40.10">
    <property type="entry name" value="Tetratricopeptide repeat domain"/>
    <property type="match status" value="1"/>
</dbReference>
<evidence type="ECO:0000259" key="2">
    <source>
        <dbReference type="PROSITE" id="PS50011"/>
    </source>
</evidence>
<dbReference type="Gene3D" id="1.10.510.10">
    <property type="entry name" value="Transferase(Phosphotransferase) domain 1"/>
    <property type="match status" value="2"/>
</dbReference>
<dbReference type="SMART" id="SM00220">
    <property type="entry name" value="S_TKc"/>
    <property type="match status" value="1"/>
</dbReference>
<keyword evidence="1" id="KW-0547">Nucleotide-binding</keyword>
<feature type="binding site" evidence="1">
    <location>
        <position position="47"/>
    </location>
    <ligand>
        <name>ATP</name>
        <dbReference type="ChEBI" id="CHEBI:30616"/>
    </ligand>
</feature>
<reference evidence="3 4" key="1">
    <citation type="submission" date="2024-04" db="EMBL/GenBank/DDBJ databases">
        <title>Tritrichomonas musculus Genome.</title>
        <authorList>
            <person name="Alves-Ferreira E."/>
            <person name="Grigg M."/>
            <person name="Lorenzi H."/>
            <person name="Galac M."/>
        </authorList>
    </citation>
    <scope>NUCLEOTIDE SEQUENCE [LARGE SCALE GENOMIC DNA]</scope>
    <source>
        <strain evidence="3 4">EAF2021</strain>
    </source>
</reference>
<dbReference type="PANTHER" id="PTHR44329:SF214">
    <property type="entry name" value="PROTEIN KINASE DOMAIN-CONTAINING PROTEIN"/>
    <property type="match status" value="1"/>
</dbReference>
<dbReference type="EMBL" id="JAPFFF010000004">
    <property type="protein sequence ID" value="KAK8892323.1"/>
    <property type="molecule type" value="Genomic_DNA"/>
</dbReference>
<gene>
    <name evidence="3" type="ORF">M9Y10_029549</name>
</gene>
<keyword evidence="1" id="KW-0067">ATP-binding</keyword>
<dbReference type="InterPro" id="IPR000719">
    <property type="entry name" value="Prot_kinase_dom"/>
</dbReference>
<dbReference type="InterPro" id="IPR017441">
    <property type="entry name" value="Protein_kinase_ATP_BS"/>
</dbReference>
<comment type="caution">
    <text evidence="3">The sequence shown here is derived from an EMBL/GenBank/DDBJ whole genome shotgun (WGS) entry which is preliminary data.</text>
</comment>
<dbReference type="InterPro" id="IPR001245">
    <property type="entry name" value="Ser-Thr/Tyr_kinase_cat_dom"/>
</dbReference>
<dbReference type="InterPro" id="IPR011990">
    <property type="entry name" value="TPR-like_helical_dom_sf"/>
</dbReference>
<dbReference type="PROSITE" id="PS00107">
    <property type="entry name" value="PROTEIN_KINASE_ATP"/>
    <property type="match status" value="1"/>
</dbReference>
<feature type="domain" description="Protein kinase" evidence="2">
    <location>
        <begin position="261"/>
        <end position="536"/>
    </location>
</feature>
<dbReference type="Pfam" id="PF07714">
    <property type="entry name" value="PK_Tyr_Ser-Thr"/>
    <property type="match status" value="1"/>
</dbReference>
<dbReference type="InterPro" id="IPR011009">
    <property type="entry name" value="Kinase-like_dom_sf"/>
</dbReference>
<dbReference type="PROSITE" id="PS50011">
    <property type="entry name" value="PROTEIN_KINASE_DOM"/>
    <property type="match status" value="2"/>
</dbReference>
<sequence length="874" mass="101625">MVSVDLNKYEKKEKIGKGGFGSVYKAIEKETGCVFAVKRSRNYFPIKLSISSEIYIFGYKSSSRKIGDFGLSKVLSSNIEKNKQLKSGFKGTYAYCAPEIISGNSYSFFGDIYAFGMIVYEIMTNERPFNDCNYYQLILKIKNGVRPEIPNFVPACYKELIKDCWSQFWLRRPRFDAIINELEKNTDFITPQVDKQEYYRYINYIKKAEEKNSIFAQPVQVLINEDNKNLSKQIKHSQDQLKKKNEIVYSLPDGFLDLKNFEKDSIINKSDLYKIYKIREKSTNCFYSAKISLIQIDQLSRDKIIQLSREVNIISQVNHPSLLKFIGYSPIDFKNHLKPVIVAELPLNKSLKDILEIERKGDHFLRWDDTKKLICLYGIASGMAYLHLNNIILRNLNPENIYFDDNFFPKIGDFGLSSRYHSIQSMTFQTTSGLKGTPSYLAPEIFESNKYSKNSDVYAFAFIIYEIITKKIPFRDLKNTNELFIEVVVNSHRPKIKKQIPASYKNLIEKCWSQFPNDRPTFEQIVEQLKSDDNFITKNINRKEYQSFIKYIDESIVTFDSKKRILQLDDVIRSKSGNNEEYNEILIQNNNENAKTIINNEENNEKISNSSILSGKIDEYISSKQPKKLIEFLINNCDFQTISSVFDKCFYLSSDFYIEMCKEGIFQNNPVAYHKYALLFIFGNFNIDPDFELARNLLEKSIKNGFYFSYFILARLFFEVDKNYSLAFETAQKGTINGDKYSQCLLGYFIAHGIGIEKDNKKGIEIILESGASDFYEIFSTDIGIYYLKLYEQNIQSCNKVENKDMLGEKAFEWFEKSFNKNKTKASVNNYALCFMKGIGVHKNIKKANEIINSFPNLFDFVNNAKTNDESNNE</sequence>
<evidence type="ECO:0000313" key="4">
    <source>
        <dbReference type="Proteomes" id="UP001470230"/>
    </source>
</evidence>
<proteinExistence type="predicted"/>
<dbReference type="PANTHER" id="PTHR44329">
    <property type="entry name" value="SERINE/THREONINE-PROTEIN KINASE TNNI3K-RELATED"/>
    <property type="match status" value="1"/>
</dbReference>
<accession>A0ABR2KNB5</accession>
<dbReference type="Pfam" id="PF00069">
    <property type="entry name" value="Pkinase"/>
    <property type="match status" value="1"/>
</dbReference>
<protein>
    <recommendedName>
        <fullName evidence="2">Protein kinase domain-containing protein</fullName>
    </recommendedName>
</protein>
<dbReference type="InterPro" id="IPR006597">
    <property type="entry name" value="Sel1-like"/>
</dbReference>